<keyword evidence="1" id="KW-1133">Transmembrane helix</keyword>
<dbReference type="Pfam" id="PF10099">
    <property type="entry name" value="RskA_C"/>
    <property type="match status" value="1"/>
</dbReference>
<dbReference type="InterPro" id="IPR018764">
    <property type="entry name" value="RskA_C"/>
</dbReference>
<organism evidence="3 4">
    <name type="scientific">Octadecabacter antarcticus 307</name>
    <dbReference type="NCBI Taxonomy" id="391626"/>
    <lineage>
        <taxon>Bacteria</taxon>
        <taxon>Pseudomonadati</taxon>
        <taxon>Pseudomonadota</taxon>
        <taxon>Alphaproteobacteria</taxon>
        <taxon>Rhodobacterales</taxon>
        <taxon>Roseobacteraceae</taxon>
        <taxon>Octadecabacter</taxon>
    </lineage>
</organism>
<dbReference type="HOGENOM" id="CLU_075065_2_0_5"/>
<dbReference type="AlphaFoldDB" id="M9RB93"/>
<dbReference type="GO" id="GO:0016989">
    <property type="term" value="F:sigma factor antagonist activity"/>
    <property type="evidence" value="ECO:0007669"/>
    <property type="project" value="TreeGrafter"/>
</dbReference>
<keyword evidence="1" id="KW-0812">Transmembrane</keyword>
<dbReference type="STRING" id="391626.OAN307_c14020"/>
<evidence type="ECO:0000259" key="2">
    <source>
        <dbReference type="Pfam" id="PF10099"/>
    </source>
</evidence>
<feature type="transmembrane region" description="Helical" evidence="1">
    <location>
        <begin position="94"/>
        <end position="118"/>
    </location>
</feature>
<dbReference type="PANTHER" id="PTHR37461">
    <property type="entry name" value="ANTI-SIGMA-K FACTOR RSKA"/>
    <property type="match status" value="1"/>
</dbReference>
<evidence type="ECO:0000256" key="1">
    <source>
        <dbReference type="SAM" id="Phobius"/>
    </source>
</evidence>
<accession>M9RB93</accession>
<proteinExistence type="predicted"/>
<dbReference type="GO" id="GO:0005886">
    <property type="term" value="C:plasma membrane"/>
    <property type="evidence" value="ECO:0007669"/>
    <property type="project" value="InterPro"/>
</dbReference>
<protein>
    <recommendedName>
        <fullName evidence="2">Anti-sigma K factor RskA C-terminal domain-containing protein</fullName>
    </recommendedName>
</protein>
<gene>
    <name evidence="3" type="ORF">OAN307_c14020</name>
</gene>
<feature type="domain" description="Anti-sigma K factor RskA C-terminal" evidence="2">
    <location>
        <begin position="101"/>
        <end position="226"/>
    </location>
</feature>
<dbReference type="RefSeq" id="WP_015499117.1">
    <property type="nucleotide sequence ID" value="NC_020911.1"/>
</dbReference>
<dbReference type="eggNOG" id="COG5343">
    <property type="taxonomic scope" value="Bacteria"/>
</dbReference>
<dbReference type="KEGG" id="oat:OAN307_c14020"/>
<sequence>MIDESITPEDGTPRDDVLAAELSLGLLKGDELAQATRRARIDQTFAGLVEDWDVHFSTLTEEIAPVAPPKGLFKKIKADAYPESPKRIWKNLRIVPAFLCAGAAALTLLVALHLGGYMQTNPVTPTSVARLVAQDNSLVVAAAYVGGSGQLFVERQVGASAQGRSLELWVIAGDAAPVSLGILAIDETIDEIIVPENLQDQMVGATLAISDEPFGGSPTGAPTGAVLAAGEITTL</sequence>
<evidence type="ECO:0000313" key="3">
    <source>
        <dbReference type="EMBL" id="AGI67080.1"/>
    </source>
</evidence>
<keyword evidence="4" id="KW-1185">Reference proteome</keyword>
<dbReference type="GO" id="GO:0006417">
    <property type="term" value="P:regulation of translation"/>
    <property type="evidence" value="ECO:0007669"/>
    <property type="project" value="TreeGrafter"/>
</dbReference>
<reference evidence="3 4" key="1">
    <citation type="journal article" date="2013" name="PLoS ONE">
        <title>Poles Apart: Arctic and Antarctic Octadecabacter strains Share High Genome Plasticity and a New Type of Xanthorhodopsin.</title>
        <authorList>
            <person name="Vollmers J."/>
            <person name="Voget S."/>
            <person name="Dietrich S."/>
            <person name="Gollnow K."/>
            <person name="Smits M."/>
            <person name="Meyer K."/>
            <person name="Brinkhoff T."/>
            <person name="Simon M."/>
            <person name="Daniel R."/>
        </authorList>
    </citation>
    <scope>NUCLEOTIDE SEQUENCE [LARGE SCALE GENOMIC DNA]</scope>
    <source>
        <strain evidence="3 4">307</strain>
    </source>
</reference>
<dbReference type="EMBL" id="CP003740">
    <property type="protein sequence ID" value="AGI67080.1"/>
    <property type="molecule type" value="Genomic_DNA"/>
</dbReference>
<evidence type="ECO:0000313" key="4">
    <source>
        <dbReference type="Proteomes" id="UP000005307"/>
    </source>
</evidence>
<keyword evidence="1" id="KW-0472">Membrane</keyword>
<name>M9RB93_9RHOB</name>
<dbReference type="InterPro" id="IPR051474">
    <property type="entry name" value="Anti-sigma-K/W_factor"/>
</dbReference>
<dbReference type="PANTHER" id="PTHR37461:SF1">
    <property type="entry name" value="ANTI-SIGMA-K FACTOR RSKA"/>
    <property type="match status" value="1"/>
</dbReference>
<dbReference type="Proteomes" id="UP000005307">
    <property type="component" value="Chromosome"/>
</dbReference>